<dbReference type="EMBL" id="BARU01007218">
    <property type="protein sequence ID" value="GAH42834.1"/>
    <property type="molecule type" value="Genomic_DNA"/>
</dbReference>
<dbReference type="InterPro" id="IPR043733">
    <property type="entry name" value="DUF5677"/>
</dbReference>
<dbReference type="AlphaFoldDB" id="X1GMH1"/>
<proteinExistence type="predicted"/>
<evidence type="ECO:0000313" key="1">
    <source>
        <dbReference type="EMBL" id="GAH42834.1"/>
    </source>
</evidence>
<name>X1GMH1_9ZZZZ</name>
<sequence length="258" mass="30396">MNQEHQSDSVRFLYFLKSTYDRVLEEFPSLSFNKKHPYDQYIIGLYCKLVELTAGCLVLIEKEIFSGLPILFRSYLEAYVDLINLLKDESYMYFLEATYSKEWLKLYRQANSENNPYLADLYRINNLADVIAKEESNLSELQEKGFTPLGRLDQFEKAGMINEYRSIYNELCCHSHNNKRSLLDCHAEIFGHDFRFVLFKKYSPSDIDHYVLSICDYLITISGQIHEKLDGMPHIFNEIVTQWENLKERSRDKPLTSG</sequence>
<dbReference type="Pfam" id="PF18928">
    <property type="entry name" value="DUF5677"/>
    <property type="match status" value="1"/>
</dbReference>
<protein>
    <submittedName>
        <fullName evidence="1">Uncharacterized protein</fullName>
    </submittedName>
</protein>
<organism evidence="1">
    <name type="scientific">marine sediment metagenome</name>
    <dbReference type="NCBI Taxonomy" id="412755"/>
    <lineage>
        <taxon>unclassified sequences</taxon>
        <taxon>metagenomes</taxon>
        <taxon>ecological metagenomes</taxon>
    </lineage>
</organism>
<comment type="caution">
    <text evidence="1">The sequence shown here is derived from an EMBL/GenBank/DDBJ whole genome shotgun (WGS) entry which is preliminary data.</text>
</comment>
<accession>X1GMH1</accession>
<gene>
    <name evidence="1" type="ORF">S03H2_14236</name>
</gene>
<reference evidence="1" key="1">
    <citation type="journal article" date="2014" name="Front. Microbiol.">
        <title>High frequency of phylogenetically diverse reductive dehalogenase-homologous genes in deep subseafloor sedimentary metagenomes.</title>
        <authorList>
            <person name="Kawai M."/>
            <person name="Futagami T."/>
            <person name="Toyoda A."/>
            <person name="Takaki Y."/>
            <person name="Nishi S."/>
            <person name="Hori S."/>
            <person name="Arai W."/>
            <person name="Tsubouchi T."/>
            <person name="Morono Y."/>
            <person name="Uchiyama I."/>
            <person name="Ito T."/>
            <person name="Fujiyama A."/>
            <person name="Inagaki F."/>
            <person name="Takami H."/>
        </authorList>
    </citation>
    <scope>NUCLEOTIDE SEQUENCE</scope>
    <source>
        <strain evidence="1">Expedition CK06-06</strain>
    </source>
</reference>